<proteinExistence type="predicted"/>
<dbReference type="GO" id="GO:0005634">
    <property type="term" value="C:nucleus"/>
    <property type="evidence" value="ECO:0007669"/>
    <property type="project" value="TreeGrafter"/>
</dbReference>
<evidence type="ECO:0000256" key="2">
    <source>
        <dbReference type="ARBA" id="ARBA00022801"/>
    </source>
</evidence>
<comment type="caution">
    <text evidence="6">The sequence shown here is derived from an EMBL/GenBank/DDBJ whole genome shotgun (WGS) entry which is preliminary data.</text>
</comment>
<dbReference type="OrthoDB" id="2801544at2759"/>
<protein>
    <recommendedName>
        <fullName evidence="5">Helicase C-terminal domain-containing protein</fullName>
    </recommendedName>
</protein>
<name>A0A9W8HZK7_9FUNG</name>
<dbReference type="SUPFAM" id="SSF52540">
    <property type="entry name" value="P-loop containing nucleoside triphosphate hydrolases"/>
    <property type="match status" value="2"/>
</dbReference>
<dbReference type="AlphaFoldDB" id="A0A9W8HZK7"/>
<dbReference type="CDD" id="cd18793">
    <property type="entry name" value="SF2_C_SNF"/>
    <property type="match status" value="1"/>
</dbReference>
<dbReference type="PANTHER" id="PTHR45626">
    <property type="entry name" value="TRANSCRIPTION TERMINATION FACTOR 2-RELATED"/>
    <property type="match status" value="1"/>
</dbReference>
<dbReference type="InterPro" id="IPR050628">
    <property type="entry name" value="SNF2_RAD54_helicase_TF"/>
</dbReference>
<dbReference type="Gene3D" id="3.40.50.10810">
    <property type="entry name" value="Tandem AAA-ATPase domain"/>
    <property type="match status" value="1"/>
</dbReference>
<dbReference type="GO" id="GO:0005524">
    <property type="term" value="F:ATP binding"/>
    <property type="evidence" value="ECO:0007669"/>
    <property type="project" value="UniProtKB-KW"/>
</dbReference>
<dbReference type="EMBL" id="JANBUO010000005">
    <property type="protein sequence ID" value="KAJ2809290.1"/>
    <property type="molecule type" value="Genomic_DNA"/>
</dbReference>
<evidence type="ECO:0000256" key="1">
    <source>
        <dbReference type="ARBA" id="ARBA00022741"/>
    </source>
</evidence>
<dbReference type="GO" id="GO:0008094">
    <property type="term" value="F:ATP-dependent activity, acting on DNA"/>
    <property type="evidence" value="ECO:0007669"/>
    <property type="project" value="TreeGrafter"/>
</dbReference>
<evidence type="ECO:0000256" key="3">
    <source>
        <dbReference type="ARBA" id="ARBA00022840"/>
    </source>
</evidence>
<evidence type="ECO:0000259" key="5">
    <source>
        <dbReference type="PROSITE" id="PS51194"/>
    </source>
</evidence>
<dbReference type="GO" id="GO:0016787">
    <property type="term" value="F:hydrolase activity"/>
    <property type="evidence" value="ECO:0007669"/>
    <property type="project" value="UniProtKB-KW"/>
</dbReference>
<feature type="compositionally biased region" description="Polar residues" evidence="4">
    <location>
        <begin position="392"/>
        <end position="412"/>
    </location>
</feature>
<sequence>MLRRELLPDLFLDPDFSPLKPTACRSSENIDSEGSHSGRYRHPLLPYVQFSHGFGESENPWLYEHRDAPGVPVMPSDVAWYGGVRGGIICEDMGTGKTCECLALILITKRQMALPPIVGEVVPCVGTVISALTTDYSTAEATSNTALYGDRESSRQIPRLKTLAARAALLSCVESLRVMHDDGMISNETWKSLVPYPPYYWVDPIAESRSRRGMASDAMQQMAFKVYMSSSTIVVVPDNLIDQWVREKYKHIEDDGGLEILKIDNSTEVIPEPDNLIMYDLVLVSVSRLSKEYIPIDSKIGELRHTCRCYFRGLDQCMCGLRQRDAAYRSPLLRVHWKRLIVDEGHIMTSRNTTRALMAAYLIADRRWICTGTPTHNLVHATSALAPGAHLQSASNESHNLQSNGSDLQLSTDDPDASNEPTESTETEASTTSTTTSHRRQQTNSRESSSDFLQLGILISKFLRMDPFARSTSAWTSIMVQPYKRGDASARMRLKALMQSIMVRNCTESVSNEVQLPPLHERVVSLPATRLQALTYNAVVAFFHINAILTERSGRDYFFHPENKKHLRQIVANLFLACFWFPISPKHIQDGIMNGQRALELWEKGEKPYSTDDVELLRRSISELQRAVEDSGWLHIVKEDSTGYLVDGIPQKIGSKLHFSQDYMASSDGGSIEPLSNIDKRTSSSHLVTAAQLQHAISHVKEMLTTSDDDLPPLASNISPDEFDELRLARIRACSSNKVAFLMDSVQQYCKDEKCIIFVNSQGEAALIDDALQLARIPHLLYASSAMNQNQRRHNIMTFSTSVWYNVLVIDVHLAAYGIDLSAASRVWFTSPIWLAARERQAIKRAHRLGQQRPVVVETLVTEGSIEEALWKRRQEISNDENCVRDVEDDGKMRSTLSNAKFIDGRSSGELTTCVAVLPPNIRYPKMLRQKYEVWSTDSPAKDANKRLPFPKARRLVLTLSPTAAKAETAESLQATTTPQ</sequence>
<dbReference type="Pfam" id="PF00176">
    <property type="entry name" value="SNF2-rel_dom"/>
    <property type="match status" value="2"/>
</dbReference>
<gene>
    <name evidence="6" type="ORF">H4R20_000193</name>
</gene>
<dbReference type="InterPro" id="IPR027417">
    <property type="entry name" value="P-loop_NTPase"/>
</dbReference>
<organism evidence="6 7">
    <name type="scientific">Coemansia guatemalensis</name>
    <dbReference type="NCBI Taxonomy" id="2761395"/>
    <lineage>
        <taxon>Eukaryota</taxon>
        <taxon>Fungi</taxon>
        <taxon>Fungi incertae sedis</taxon>
        <taxon>Zoopagomycota</taxon>
        <taxon>Kickxellomycotina</taxon>
        <taxon>Kickxellomycetes</taxon>
        <taxon>Kickxellales</taxon>
        <taxon>Kickxellaceae</taxon>
        <taxon>Coemansia</taxon>
    </lineage>
</organism>
<keyword evidence="7" id="KW-1185">Reference proteome</keyword>
<dbReference type="PROSITE" id="PS51194">
    <property type="entry name" value="HELICASE_CTER"/>
    <property type="match status" value="1"/>
</dbReference>
<keyword evidence="1" id="KW-0547">Nucleotide-binding</keyword>
<evidence type="ECO:0000313" key="7">
    <source>
        <dbReference type="Proteomes" id="UP001140094"/>
    </source>
</evidence>
<keyword evidence="2" id="KW-0378">Hydrolase</keyword>
<keyword evidence="3" id="KW-0067">ATP-binding</keyword>
<evidence type="ECO:0000256" key="4">
    <source>
        <dbReference type="SAM" id="MobiDB-lite"/>
    </source>
</evidence>
<dbReference type="Pfam" id="PF00271">
    <property type="entry name" value="Helicase_C"/>
    <property type="match status" value="1"/>
</dbReference>
<accession>A0A9W8HZK7</accession>
<reference evidence="6" key="1">
    <citation type="submission" date="2022-07" db="EMBL/GenBank/DDBJ databases">
        <title>Phylogenomic reconstructions and comparative analyses of Kickxellomycotina fungi.</title>
        <authorList>
            <person name="Reynolds N.K."/>
            <person name="Stajich J.E."/>
            <person name="Barry K."/>
            <person name="Grigoriev I.V."/>
            <person name="Crous P."/>
            <person name="Smith M.E."/>
        </authorList>
    </citation>
    <scope>NUCLEOTIDE SEQUENCE</scope>
    <source>
        <strain evidence="6">NRRL 1565</strain>
    </source>
</reference>
<dbReference type="PANTHER" id="PTHR45626:SF51">
    <property type="entry name" value="SNF2-RELATED DOMAIN-CONTAINING PROTEIN"/>
    <property type="match status" value="1"/>
</dbReference>
<feature type="domain" description="Helicase C-terminal" evidence="5">
    <location>
        <begin position="745"/>
        <end position="898"/>
    </location>
</feature>
<dbReference type="InterPro" id="IPR001650">
    <property type="entry name" value="Helicase_C-like"/>
</dbReference>
<evidence type="ECO:0000313" key="6">
    <source>
        <dbReference type="EMBL" id="KAJ2809290.1"/>
    </source>
</evidence>
<feature type="region of interest" description="Disordered" evidence="4">
    <location>
        <begin position="390"/>
        <end position="448"/>
    </location>
</feature>
<dbReference type="InterPro" id="IPR049730">
    <property type="entry name" value="SNF2/RAD54-like_C"/>
</dbReference>
<dbReference type="InterPro" id="IPR000330">
    <property type="entry name" value="SNF2_N"/>
</dbReference>
<dbReference type="GO" id="GO:0006281">
    <property type="term" value="P:DNA repair"/>
    <property type="evidence" value="ECO:0007669"/>
    <property type="project" value="TreeGrafter"/>
</dbReference>
<dbReference type="InterPro" id="IPR038718">
    <property type="entry name" value="SNF2-like_sf"/>
</dbReference>
<dbReference type="Gene3D" id="3.40.50.300">
    <property type="entry name" value="P-loop containing nucleotide triphosphate hydrolases"/>
    <property type="match status" value="1"/>
</dbReference>
<dbReference type="Proteomes" id="UP001140094">
    <property type="component" value="Unassembled WGS sequence"/>
</dbReference>
<feature type="compositionally biased region" description="Low complexity" evidence="4">
    <location>
        <begin position="420"/>
        <end position="436"/>
    </location>
</feature>